<dbReference type="Pfam" id="PF01931">
    <property type="entry name" value="NTPase_I-T"/>
    <property type="match status" value="1"/>
</dbReference>
<dbReference type="EnsemblMetazoa" id="XM_022813786">
    <property type="protein sequence ID" value="XP_022669521"/>
    <property type="gene ID" value="LOC111253797"/>
</dbReference>
<dbReference type="SUPFAM" id="SSF52972">
    <property type="entry name" value="ITPase-like"/>
    <property type="match status" value="1"/>
</dbReference>
<keyword evidence="3" id="KW-0333">Golgi apparatus</keyword>
<evidence type="ECO:0000256" key="1">
    <source>
        <dbReference type="ARBA" id="ARBA00004555"/>
    </source>
</evidence>
<dbReference type="RefSeq" id="XP_022669521.1">
    <property type="nucleotide sequence ID" value="XM_022813786.1"/>
</dbReference>
<comment type="subcellular location">
    <subcellularLocation>
        <location evidence="1">Golgi apparatus</location>
    </subcellularLocation>
</comment>
<dbReference type="InterPro" id="IPR026533">
    <property type="entry name" value="NTPase/PRRC1"/>
</dbReference>
<dbReference type="InterPro" id="IPR026534">
    <property type="entry name" value="PRRC1"/>
</dbReference>
<evidence type="ECO:0000256" key="4">
    <source>
        <dbReference type="SAM" id="MobiDB-lite"/>
    </source>
</evidence>
<dbReference type="Proteomes" id="UP000594260">
    <property type="component" value="Unplaced"/>
</dbReference>
<reference evidence="6" key="1">
    <citation type="submission" date="2021-01" db="UniProtKB">
        <authorList>
            <consortium name="EnsemblMetazoa"/>
        </authorList>
    </citation>
    <scope>IDENTIFICATION</scope>
</reference>
<dbReference type="EnsemblMetazoa" id="XM_022813787">
    <property type="protein sequence ID" value="XP_022669522"/>
    <property type="gene ID" value="LOC111253797"/>
</dbReference>
<dbReference type="PANTHER" id="PTHR23276">
    <property type="entry name" value="PROTEIN PRRC1"/>
    <property type="match status" value="1"/>
</dbReference>
<comment type="similarity">
    <text evidence="2">Belongs to the PRRC1 family.</text>
</comment>
<feature type="domain" description="Non-canonical purine NTP phosphatase/PRRC1" evidence="5">
    <location>
        <begin position="208"/>
        <end position="322"/>
    </location>
</feature>
<feature type="region of interest" description="Disordered" evidence="4">
    <location>
        <begin position="116"/>
        <end position="151"/>
    </location>
</feature>
<accession>A0A7M7KT84</accession>
<dbReference type="InParanoid" id="A0A7M7KT84"/>
<dbReference type="RefSeq" id="XP_022669522.1">
    <property type="nucleotide sequence ID" value="XM_022813787.1"/>
</dbReference>
<evidence type="ECO:0000313" key="6">
    <source>
        <dbReference type="EnsemblMetazoa" id="XP_022669521"/>
    </source>
</evidence>
<dbReference type="GO" id="GO:0005794">
    <property type="term" value="C:Golgi apparatus"/>
    <property type="evidence" value="ECO:0007669"/>
    <property type="project" value="UniProtKB-SubCell"/>
</dbReference>
<protein>
    <recommendedName>
        <fullName evidence="5">Non-canonical purine NTP phosphatase/PRRC1 domain-containing protein</fullName>
    </recommendedName>
</protein>
<dbReference type="GeneID" id="111253797"/>
<keyword evidence="7" id="KW-1185">Reference proteome</keyword>
<proteinExistence type="inferred from homology"/>
<sequence length="429" mass="45239">MSSVQELRTTMSETDEGSTGFELLDEEPPVEANSSTPLVKPALLGTRSSVAQGTLGTMQTGPMLTGVGGALQSGDLSTLQNTSTAAGAGGLGQKQMATVAAEGTAAAQVFETGVQGPVNKAGQRSQGNTTTKGTQNNDGGQGDEGGLLPPQLNTRRVWSSLQWGASLLSRVTEKATESVNKVITTLDPQMKPIIFSGGTLSIVVASDKNDKIMPIQDAFWDVFGRATVEGVKAQPSSMAAQPVGFTAGLKAAEDRVHCLRSAGDVDPDVPVVAVEGFVAELSTDRWSELACVLLQDRTRGINLALYTQATPLEDEWVIRMREDTPPDYPLSWCGFAKTIGEVASDALHCPKNAWHERHTGLPRSALIYQAARSLAFIYQQRLQAKQDELNQQLQQLAVTMAPEGCAAQGVGGGTIQDKITATPTGSSAQ</sequence>
<evidence type="ECO:0000313" key="7">
    <source>
        <dbReference type="Proteomes" id="UP000594260"/>
    </source>
</evidence>
<evidence type="ECO:0000259" key="5">
    <source>
        <dbReference type="Pfam" id="PF01931"/>
    </source>
</evidence>
<dbReference type="PANTHER" id="PTHR23276:SF2">
    <property type="entry name" value="PROTEIN PRRC1"/>
    <property type="match status" value="1"/>
</dbReference>
<dbReference type="AlphaFoldDB" id="A0A7M7KT84"/>
<feature type="region of interest" description="Disordered" evidence="4">
    <location>
        <begin position="1"/>
        <end position="41"/>
    </location>
</feature>
<dbReference type="Gene3D" id="3.90.950.10">
    <property type="match status" value="1"/>
</dbReference>
<dbReference type="GO" id="GO:0034237">
    <property type="term" value="F:protein kinase A regulatory subunit binding"/>
    <property type="evidence" value="ECO:0007669"/>
    <property type="project" value="TreeGrafter"/>
</dbReference>
<evidence type="ECO:0000256" key="3">
    <source>
        <dbReference type="ARBA" id="ARBA00023034"/>
    </source>
</evidence>
<name>A0A7M7KT84_VARDE</name>
<organism evidence="6 7">
    <name type="scientific">Varroa destructor</name>
    <name type="common">Honeybee mite</name>
    <dbReference type="NCBI Taxonomy" id="109461"/>
    <lineage>
        <taxon>Eukaryota</taxon>
        <taxon>Metazoa</taxon>
        <taxon>Ecdysozoa</taxon>
        <taxon>Arthropoda</taxon>
        <taxon>Chelicerata</taxon>
        <taxon>Arachnida</taxon>
        <taxon>Acari</taxon>
        <taxon>Parasitiformes</taxon>
        <taxon>Mesostigmata</taxon>
        <taxon>Gamasina</taxon>
        <taxon>Dermanyssoidea</taxon>
        <taxon>Varroidae</taxon>
        <taxon>Varroa</taxon>
    </lineage>
</organism>
<evidence type="ECO:0000256" key="2">
    <source>
        <dbReference type="ARBA" id="ARBA00010298"/>
    </source>
</evidence>
<feature type="compositionally biased region" description="Polar residues" evidence="4">
    <location>
        <begin position="1"/>
        <end position="12"/>
    </location>
</feature>
<dbReference type="OrthoDB" id="4968544at2759"/>
<feature type="compositionally biased region" description="Low complexity" evidence="4">
    <location>
        <begin position="126"/>
        <end position="138"/>
    </location>
</feature>
<dbReference type="InterPro" id="IPR029001">
    <property type="entry name" value="ITPase-like_fam"/>
</dbReference>
<dbReference type="KEGG" id="vde:111253797"/>